<protein>
    <submittedName>
        <fullName evidence="1">Uncharacterized protein</fullName>
    </submittedName>
</protein>
<name>A0A5M9L1L7_9PLEO</name>
<dbReference type="Proteomes" id="UP000245464">
    <property type="component" value="Chromosome 8"/>
</dbReference>
<dbReference type="AlphaFoldDB" id="A0A5M9L1L7"/>
<evidence type="ECO:0000313" key="1">
    <source>
        <dbReference type="EMBL" id="KAF7567475.1"/>
    </source>
</evidence>
<comment type="caution">
    <text evidence="1">The sequence shown here is derived from an EMBL/GenBank/DDBJ whole genome shotgun (WGS) entry which is preliminary data.</text>
</comment>
<dbReference type="KEGG" id="ptrr:90957755"/>
<reference evidence="1" key="1">
    <citation type="journal article" date="2018" name="BMC Genomics">
        <title>Comparative genomics of the wheat fungal pathogen Pyrenophora tritici-repentis reveals chromosomal variations and genome plasticity.</title>
        <authorList>
            <person name="Moolhuijzen P."/>
            <person name="See P.T."/>
            <person name="Hane J.K."/>
            <person name="Shi G."/>
            <person name="Liu Z."/>
            <person name="Oliver R.P."/>
            <person name="Moffat C.S."/>
        </authorList>
    </citation>
    <scope>NUCLEOTIDE SEQUENCE [LARGE SCALE GENOMIC DNA]</scope>
    <source>
        <strain evidence="1">M4</strain>
    </source>
</reference>
<accession>A0A5M9L1L7</accession>
<organism evidence="1 2">
    <name type="scientific">Pyrenophora tritici-repentis</name>
    <dbReference type="NCBI Taxonomy" id="45151"/>
    <lineage>
        <taxon>Eukaryota</taxon>
        <taxon>Fungi</taxon>
        <taxon>Dikarya</taxon>
        <taxon>Ascomycota</taxon>
        <taxon>Pezizomycotina</taxon>
        <taxon>Dothideomycetes</taxon>
        <taxon>Pleosporomycetidae</taxon>
        <taxon>Pleosporales</taxon>
        <taxon>Pleosporineae</taxon>
        <taxon>Pleosporaceae</taxon>
        <taxon>Pyrenophora</taxon>
    </lineage>
</organism>
<evidence type="ECO:0000313" key="2">
    <source>
        <dbReference type="Proteomes" id="UP000245464"/>
    </source>
</evidence>
<sequence>MRPDEARDKKKFIMELFRNFAQNKDIEFVFEQ</sequence>
<dbReference type="GeneID" id="90957755"/>
<dbReference type="EMBL" id="NQIK02000008">
    <property type="protein sequence ID" value="KAF7567475.1"/>
    <property type="molecule type" value="Genomic_DNA"/>
</dbReference>
<dbReference type="RefSeq" id="XP_065960402.1">
    <property type="nucleotide sequence ID" value="XM_066109480.1"/>
</dbReference>
<proteinExistence type="predicted"/>
<gene>
    <name evidence="1" type="ORF">PtrM4_140660</name>
</gene>